<feature type="transmembrane region" description="Helical" evidence="5">
    <location>
        <begin position="6"/>
        <end position="21"/>
    </location>
</feature>
<name>A0A6N8U8D9_9FIRM</name>
<evidence type="ECO:0000313" key="7">
    <source>
        <dbReference type="EMBL" id="MXQ74468.1"/>
    </source>
</evidence>
<dbReference type="EMBL" id="WUUQ01000007">
    <property type="protein sequence ID" value="MXQ74468.1"/>
    <property type="molecule type" value="Genomic_DNA"/>
</dbReference>
<dbReference type="InterPro" id="IPR052165">
    <property type="entry name" value="Membrane_assoc_protease"/>
</dbReference>
<feature type="transmembrane region" description="Helical" evidence="5">
    <location>
        <begin position="26"/>
        <end position="43"/>
    </location>
</feature>
<dbReference type="Proteomes" id="UP000434036">
    <property type="component" value="Unassembled WGS sequence"/>
</dbReference>
<dbReference type="GO" id="GO:0005886">
    <property type="term" value="C:plasma membrane"/>
    <property type="evidence" value="ECO:0007669"/>
    <property type="project" value="TreeGrafter"/>
</dbReference>
<dbReference type="InterPro" id="IPR002810">
    <property type="entry name" value="NfeD-like_C"/>
</dbReference>
<evidence type="ECO:0000256" key="1">
    <source>
        <dbReference type="ARBA" id="ARBA00004141"/>
    </source>
</evidence>
<reference evidence="7 8" key="1">
    <citation type="submission" date="2019-12" db="EMBL/GenBank/DDBJ databases">
        <authorList>
            <person name="Yang R."/>
        </authorList>
    </citation>
    <scope>NUCLEOTIDE SEQUENCE [LARGE SCALE GENOMIC DNA]</scope>
    <source>
        <strain evidence="7 8">DONG20-135</strain>
    </source>
</reference>
<evidence type="ECO:0000256" key="4">
    <source>
        <dbReference type="ARBA" id="ARBA00023136"/>
    </source>
</evidence>
<comment type="caution">
    <text evidence="7">The sequence shown here is derived from an EMBL/GenBank/DDBJ whole genome shotgun (WGS) entry which is preliminary data.</text>
</comment>
<feature type="transmembrane region" description="Helical" evidence="5">
    <location>
        <begin position="49"/>
        <end position="69"/>
    </location>
</feature>
<evidence type="ECO:0000313" key="8">
    <source>
        <dbReference type="Proteomes" id="UP000434036"/>
    </source>
</evidence>
<comment type="subcellular location">
    <subcellularLocation>
        <location evidence="1">Membrane</location>
        <topology evidence="1">Multi-pass membrane protein</topology>
    </subcellularLocation>
</comment>
<dbReference type="AlphaFoldDB" id="A0A6N8U8D9"/>
<keyword evidence="2 5" id="KW-0812">Transmembrane</keyword>
<keyword evidence="4 5" id="KW-0472">Membrane</keyword>
<reference evidence="7 8" key="2">
    <citation type="submission" date="2020-01" db="EMBL/GenBank/DDBJ databases">
        <title>Clostridiaceae sp. nov. isolated from the gut of human by culturomics.</title>
        <authorList>
            <person name="Chang Y."/>
        </authorList>
    </citation>
    <scope>NUCLEOTIDE SEQUENCE [LARGE SCALE GENOMIC DNA]</scope>
    <source>
        <strain evidence="7 8">DONG20-135</strain>
    </source>
</reference>
<dbReference type="PANTHER" id="PTHR33507">
    <property type="entry name" value="INNER MEMBRANE PROTEIN YBBJ"/>
    <property type="match status" value="1"/>
</dbReference>
<dbReference type="Gene3D" id="2.40.50.140">
    <property type="entry name" value="Nucleic acid-binding proteins"/>
    <property type="match status" value="1"/>
</dbReference>
<accession>A0A6N8U8D9</accession>
<dbReference type="RefSeq" id="WP_160625854.1">
    <property type="nucleotide sequence ID" value="NZ_WUUQ01000007.1"/>
</dbReference>
<dbReference type="SUPFAM" id="SSF141322">
    <property type="entry name" value="NfeD domain-like"/>
    <property type="match status" value="1"/>
</dbReference>
<feature type="domain" description="NfeD-like C-terminal" evidence="6">
    <location>
        <begin position="83"/>
        <end position="141"/>
    </location>
</feature>
<organism evidence="7 8">
    <name type="scientific">Copranaerobaculum intestinale</name>
    <dbReference type="NCBI Taxonomy" id="2692629"/>
    <lineage>
        <taxon>Bacteria</taxon>
        <taxon>Bacillati</taxon>
        <taxon>Bacillota</taxon>
        <taxon>Erysipelotrichia</taxon>
        <taxon>Erysipelotrichales</taxon>
        <taxon>Erysipelotrichaceae</taxon>
        <taxon>Copranaerobaculum</taxon>
    </lineage>
</organism>
<protein>
    <submittedName>
        <fullName evidence="7">NfeD family protein</fullName>
    </submittedName>
</protein>
<dbReference type="InterPro" id="IPR012340">
    <property type="entry name" value="NA-bd_OB-fold"/>
</dbReference>
<keyword evidence="3 5" id="KW-1133">Transmembrane helix</keyword>
<evidence type="ECO:0000259" key="6">
    <source>
        <dbReference type="Pfam" id="PF01957"/>
    </source>
</evidence>
<evidence type="ECO:0000256" key="2">
    <source>
        <dbReference type="ARBA" id="ARBA00022692"/>
    </source>
</evidence>
<evidence type="ECO:0000256" key="3">
    <source>
        <dbReference type="ARBA" id="ARBA00022989"/>
    </source>
</evidence>
<proteinExistence type="predicted"/>
<dbReference type="PANTHER" id="PTHR33507:SF3">
    <property type="entry name" value="INNER MEMBRANE PROTEIN YBBJ"/>
    <property type="match status" value="1"/>
</dbReference>
<keyword evidence="8" id="KW-1185">Reference proteome</keyword>
<dbReference type="Pfam" id="PF01957">
    <property type="entry name" value="NfeD"/>
    <property type="match status" value="1"/>
</dbReference>
<evidence type="ECO:0000256" key="5">
    <source>
        <dbReference type="SAM" id="Phobius"/>
    </source>
</evidence>
<gene>
    <name evidence="7" type="ORF">GSF08_11075</name>
</gene>
<sequence length="146" mass="15885">MDYYLIGWILVFFLILFVEGLSQQLIAVWFAVGAVVAIIAELMSASFNVQLSCFVIASIISLLLLRPYVKKATAGKIERTNSDENIGKTAVVIADFDAATNEGRVMLSGLDWAAKSLSSVKLLKGEQVTVVSISGVKLLVSRKEEE</sequence>